<evidence type="ECO:0000256" key="1">
    <source>
        <dbReference type="SAM" id="SignalP"/>
    </source>
</evidence>
<sequence length="196" mass="21059">MHSQIALVILGSVGVLAAPASVATVTEAIFDVNIAAAAAPPPVDIDISQDYPVGAWNFLGNASWSVANREDNLVWVHESRYSTVPVTVEPELAARGIEERTISNQWKIGFGKSSCPSQTRTINRDVCITQPNDFEPIYAASQAIVYSNTAGYSPKVNYYSGSGCGSYMFSVIGTGTKCVNLGNLNVWSYIAFNQQV</sequence>
<protein>
    <recommendedName>
        <fullName evidence="4">Secreted protein</fullName>
    </recommendedName>
</protein>
<dbReference type="Proteomes" id="UP001327957">
    <property type="component" value="Unassembled WGS sequence"/>
</dbReference>
<reference evidence="2 3" key="1">
    <citation type="submission" date="2023-04" db="EMBL/GenBank/DDBJ databases">
        <title>Colletotrichum tabacum stain YC1 causing leaf anthracnose on Nicotiana tabacum(L.) cv.</title>
        <authorList>
            <person name="Ji Z."/>
            <person name="Wang M."/>
            <person name="Zhang J."/>
            <person name="Wang N."/>
            <person name="Zhou Z."/>
        </authorList>
    </citation>
    <scope>NUCLEOTIDE SEQUENCE [LARGE SCALE GENOMIC DNA]</scope>
    <source>
        <strain evidence="2 3">YC1</strain>
    </source>
</reference>
<dbReference type="AlphaFoldDB" id="A0AAV9T8V0"/>
<dbReference type="EMBL" id="JASAOK010000043">
    <property type="protein sequence ID" value="KAK6215385.1"/>
    <property type="molecule type" value="Genomic_DNA"/>
</dbReference>
<evidence type="ECO:0008006" key="4">
    <source>
        <dbReference type="Google" id="ProtNLM"/>
    </source>
</evidence>
<comment type="caution">
    <text evidence="2">The sequence shown here is derived from an EMBL/GenBank/DDBJ whole genome shotgun (WGS) entry which is preliminary data.</text>
</comment>
<evidence type="ECO:0000313" key="3">
    <source>
        <dbReference type="Proteomes" id="UP001327957"/>
    </source>
</evidence>
<proteinExistence type="predicted"/>
<accession>A0AAV9T8V0</accession>
<gene>
    <name evidence="2" type="ORF">QIS74_08404</name>
</gene>
<feature type="signal peptide" evidence="1">
    <location>
        <begin position="1"/>
        <end position="17"/>
    </location>
</feature>
<keyword evidence="3" id="KW-1185">Reference proteome</keyword>
<organism evidence="2 3">
    <name type="scientific">Colletotrichum tabaci</name>
    <dbReference type="NCBI Taxonomy" id="1209068"/>
    <lineage>
        <taxon>Eukaryota</taxon>
        <taxon>Fungi</taxon>
        <taxon>Dikarya</taxon>
        <taxon>Ascomycota</taxon>
        <taxon>Pezizomycotina</taxon>
        <taxon>Sordariomycetes</taxon>
        <taxon>Hypocreomycetidae</taxon>
        <taxon>Glomerellales</taxon>
        <taxon>Glomerellaceae</taxon>
        <taxon>Colletotrichum</taxon>
        <taxon>Colletotrichum destructivum species complex</taxon>
    </lineage>
</organism>
<keyword evidence="1" id="KW-0732">Signal</keyword>
<name>A0AAV9T8V0_9PEZI</name>
<feature type="chain" id="PRO_5043519160" description="Secreted protein" evidence="1">
    <location>
        <begin position="18"/>
        <end position="196"/>
    </location>
</feature>
<evidence type="ECO:0000313" key="2">
    <source>
        <dbReference type="EMBL" id="KAK6215385.1"/>
    </source>
</evidence>